<dbReference type="Proteomes" id="UP000310477">
    <property type="component" value="Unassembled WGS sequence"/>
</dbReference>
<dbReference type="SUPFAM" id="SSF159888">
    <property type="entry name" value="YdhG-like"/>
    <property type="match status" value="1"/>
</dbReference>
<dbReference type="EMBL" id="SWBO01000002">
    <property type="protein sequence ID" value="TKC02581.1"/>
    <property type="molecule type" value="Genomic_DNA"/>
</dbReference>
<dbReference type="RefSeq" id="WP_136874981.1">
    <property type="nucleotide sequence ID" value="NZ_SWBO01000002.1"/>
</dbReference>
<name>A0A4U1C9X8_9SPHI</name>
<sequence>MISELNQFYLKFEEPTQSCLLALRNLILKHDVNITAEWKYKLPFFYFKGKMLCYLWIHKKYKQPYIGFVDGGLIDHPDLLQEKRARMKILLINENDDLPIEKIKAILTSAIYFCIKKK</sequence>
<proteinExistence type="predicted"/>
<dbReference type="AlphaFoldDB" id="A0A4U1C9X8"/>
<evidence type="ECO:0000313" key="2">
    <source>
        <dbReference type="EMBL" id="TKC02581.1"/>
    </source>
</evidence>
<dbReference type="InterPro" id="IPR014922">
    <property type="entry name" value="YdhG-like"/>
</dbReference>
<dbReference type="Gene3D" id="3.90.1150.200">
    <property type="match status" value="1"/>
</dbReference>
<reference evidence="2 3" key="1">
    <citation type="submission" date="2019-04" db="EMBL/GenBank/DDBJ databases">
        <title>Pedobacter sp. AR-2-6 sp. nov., isolated from Arctic soil.</title>
        <authorList>
            <person name="Dahal R.H."/>
            <person name="Kim D.-U."/>
        </authorList>
    </citation>
    <scope>NUCLEOTIDE SEQUENCE [LARGE SCALE GENOMIC DNA]</scope>
    <source>
        <strain evidence="2 3">AR-2-6</strain>
    </source>
</reference>
<evidence type="ECO:0000313" key="3">
    <source>
        <dbReference type="Proteomes" id="UP000310477"/>
    </source>
</evidence>
<protein>
    <submittedName>
        <fullName evidence="2">DUF1801 domain-containing protein</fullName>
    </submittedName>
</protein>
<organism evidence="2 3">
    <name type="scientific">Pedobacter cryotolerans</name>
    <dbReference type="NCBI Taxonomy" id="2571270"/>
    <lineage>
        <taxon>Bacteria</taxon>
        <taxon>Pseudomonadati</taxon>
        <taxon>Bacteroidota</taxon>
        <taxon>Sphingobacteriia</taxon>
        <taxon>Sphingobacteriales</taxon>
        <taxon>Sphingobacteriaceae</taxon>
        <taxon>Pedobacter</taxon>
    </lineage>
</organism>
<dbReference type="OrthoDB" id="670608at2"/>
<comment type="caution">
    <text evidence="2">The sequence shown here is derived from an EMBL/GenBank/DDBJ whole genome shotgun (WGS) entry which is preliminary data.</text>
</comment>
<evidence type="ECO:0000259" key="1">
    <source>
        <dbReference type="Pfam" id="PF08818"/>
    </source>
</evidence>
<accession>A0A4U1C9X8</accession>
<dbReference type="Pfam" id="PF08818">
    <property type="entry name" value="DUF1801"/>
    <property type="match status" value="1"/>
</dbReference>
<gene>
    <name evidence="2" type="ORF">FA045_04710</name>
</gene>
<feature type="domain" description="YdhG-like" evidence="1">
    <location>
        <begin position="17"/>
        <end position="111"/>
    </location>
</feature>
<keyword evidence="3" id="KW-1185">Reference proteome</keyword>